<sequence length="262" mass="26665">MSWHHPSPPPGPPTAPYGPPPHRAAPSPALAIVGLCTGIASLALVPLLGPFAIALGIAGVVTGGIALGRRLPGRGMALAGVITGAVGTVVAIVVTVVIFVTYGALFLAVALSPSGWDTGGTTAPDEGQSAGEHAFGETAELDEYTVSVDGVSTRGDVVFADLTVQFTGSGSGDSYEDLYGYLYDVDGYEYDATDCIQTLSPDAADLPDLDPGQSATFQMCFEGVQDPTGLWIEVEDEAQRTYAGWTDPATLEGSSAGAGGMV</sequence>
<evidence type="ECO:0000256" key="1">
    <source>
        <dbReference type="ARBA" id="ARBA00022729"/>
    </source>
</evidence>
<protein>
    <submittedName>
        <fullName evidence="4">DUF4190 domain-containing protein</fullName>
    </submittedName>
</protein>
<proteinExistence type="predicted"/>
<dbReference type="EMBL" id="JBFNQN010000008">
    <property type="protein sequence ID" value="MEW9265761.1"/>
    <property type="molecule type" value="Genomic_DNA"/>
</dbReference>
<dbReference type="Proteomes" id="UP001555826">
    <property type="component" value="Unassembled WGS sequence"/>
</dbReference>
<feature type="region of interest" description="Disordered" evidence="2">
    <location>
        <begin position="1"/>
        <end position="20"/>
    </location>
</feature>
<dbReference type="RefSeq" id="WP_367638885.1">
    <property type="nucleotide sequence ID" value="NZ_JBFNQN010000008.1"/>
</dbReference>
<accession>A0ABV3P806</accession>
<keyword evidence="1" id="KW-0732">Signal</keyword>
<dbReference type="InterPro" id="IPR029050">
    <property type="entry name" value="Immunoprotect_excell_Ig-like"/>
</dbReference>
<feature type="transmembrane region" description="Helical" evidence="3">
    <location>
        <begin position="47"/>
        <end position="67"/>
    </location>
</feature>
<comment type="caution">
    <text evidence="4">The sequence shown here is derived from an EMBL/GenBank/DDBJ whole genome shotgun (WGS) entry which is preliminary data.</text>
</comment>
<keyword evidence="3" id="KW-0812">Transmembrane</keyword>
<reference evidence="4 5" key="1">
    <citation type="submission" date="2024-07" db="EMBL/GenBank/DDBJ databases">
        <authorList>
            <person name="Thanompreechachai J."/>
            <person name="Duangmal K."/>
        </authorList>
    </citation>
    <scope>NUCLEOTIDE SEQUENCE [LARGE SCALE GENOMIC DNA]</scope>
    <source>
        <strain evidence="4 5">KCTC 19886</strain>
    </source>
</reference>
<name>A0ABV3P806_9ACTN</name>
<evidence type="ECO:0000256" key="3">
    <source>
        <dbReference type="SAM" id="Phobius"/>
    </source>
</evidence>
<keyword evidence="5" id="KW-1185">Reference proteome</keyword>
<organism evidence="4 5">
    <name type="scientific">Kineococcus endophyticus</name>
    <dbReference type="NCBI Taxonomy" id="1181883"/>
    <lineage>
        <taxon>Bacteria</taxon>
        <taxon>Bacillati</taxon>
        <taxon>Actinomycetota</taxon>
        <taxon>Actinomycetes</taxon>
        <taxon>Kineosporiales</taxon>
        <taxon>Kineosporiaceae</taxon>
        <taxon>Kineococcus</taxon>
    </lineage>
</organism>
<keyword evidence="3" id="KW-1133">Transmembrane helix</keyword>
<evidence type="ECO:0000313" key="4">
    <source>
        <dbReference type="EMBL" id="MEW9265761.1"/>
    </source>
</evidence>
<evidence type="ECO:0000313" key="5">
    <source>
        <dbReference type="Proteomes" id="UP001555826"/>
    </source>
</evidence>
<dbReference type="Gene3D" id="2.60.40.1240">
    <property type="match status" value="1"/>
</dbReference>
<keyword evidence="3" id="KW-0472">Membrane</keyword>
<evidence type="ECO:0000256" key="2">
    <source>
        <dbReference type="SAM" id="MobiDB-lite"/>
    </source>
</evidence>
<gene>
    <name evidence="4" type="ORF">AB1207_13470</name>
</gene>
<feature type="transmembrane region" description="Helical" evidence="3">
    <location>
        <begin position="79"/>
        <end position="105"/>
    </location>
</feature>